<evidence type="ECO:0000313" key="10">
    <source>
        <dbReference type="EMBL" id="GEO99212.1"/>
    </source>
</evidence>
<name>A0A512INI3_9HYPH</name>
<protein>
    <recommendedName>
        <fullName evidence="3">beta-glucosidase</fullName>
        <ecNumber evidence="3">3.2.1.21</ecNumber>
    </recommendedName>
</protein>
<evidence type="ECO:0000256" key="3">
    <source>
        <dbReference type="ARBA" id="ARBA00012744"/>
    </source>
</evidence>
<dbReference type="SUPFAM" id="SSF52279">
    <property type="entry name" value="Beta-D-glucan exohydrolase, C-terminal domain"/>
    <property type="match status" value="1"/>
</dbReference>
<organism evidence="10 11">
    <name type="scientific">Methylobacterium haplocladii</name>
    <dbReference type="NCBI Taxonomy" id="1176176"/>
    <lineage>
        <taxon>Bacteria</taxon>
        <taxon>Pseudomonadati</taxon>
        <taxon>Pseudomonadota</taxon>
        <taxon>Alphaproteobacteria</taxon>
        <taxon>Hyphomicrobiales</taxon>
        <taxon>Methylobacteriaceae</taxon>
        <taxon>Methylobacterium</taxon>
    </lineage>
</organism>
<evidence type="ECO:0000256" key="8">
    <source>
        <dbReference type="SAM" id="SignalP"/>
    </source>
</evidence>
<dbReference type="PANTHER" id="PTHR30620">
    <property type="entry name" value="PERIPLASMIC BETA-GLUCOSIDASE-RELATED"/>
    <property type="match status" value="1"/>
</dbReference>
<dbReference type="SUPFAM" id="SSF51445">
    <property type="entry name" value="(Trans)glycosidases"/>
    <property type="match status" value="1"/>
</dbReference>
<evidence type="ECO:0000256" key="6">
    <source>
        <dbReference type="ARBA" id="ARBA00023295"/>
    </source>
</evidence>
<keyword evidence="6" id="KW-0326">Glycosidase</keyword>
<dbReference type="Proteomes" id="UP000321258">
    <property type="component" value="Unassembled WGS sequence"/>
</dbReference>
<dbReference type="PRINTS" id="PR00133">
    <property type="entry name" value="GLHYDRLASE3"/>
</dbReference>
<evidence type="ECO:0000256" key="5">
    <source>
        <dbReference type="ARBA" id="ARBA00022801"/>
    </source>
</evidence>
<keyword evidence="11" id="KW-1185">Reference proteome</keyword>
<feature type="domain" description="Fibronectin type III-like" evidence="9">
    <location>
        <begin position="652"/>
        <end position="721"/>
    </location>
</feature>
<dbReference type="InterPro" id="IPR013783">
    <property type="entry name" value="Ig-like_fold"/>
</dbReference>
<feature type="region of interest" description="Disordered" evidence="7">
    <location>
        <begin position="722"/>
        <end position="747"/>
    </location>
</feature>
<dbReference type="Pfam" id="PF00933">
    <property type="entry name" value="Glyco_hydro_3"/>
    <property type="match status" value="1"/>
</dbReference>
<dbReference type="InterPro" id="IPR026891">
    <property type="entry name" value="Fn3-like"/>
</dbReference>
<dbReference type="EC" id="3.2.1.21" evidence="3"/>
<dbReference type="Gene3D" id="3.20.20.300">
    <property type="entry name" value="Glycoside hydrolase, family 3, N-terminal domain"/>
    <property type="match status" value="1"/>
</dbReference>
<evidence type="ECO:0000313" key="11">
    <source>
        <dbReference type="Proteomes" id="UP000321258"/>
    </source>
</evidence>
<evidence type="ECO:0000259" key="9">
    <source>
        <dbReference type="SMART" id="SM01217"/>
    </source>
</evidence>
<dbReference type="InterPro" id="IPR036962">
    <property type="entry name" value="Glyco_hydro_3_N_sf"/>
</dbReference>
<dbReference type="Gene3D" id="3.40.50.1700">
    <property type="entry name" value="Glycoside hydrolase family 3 C-terminal domain"/>
    <property type="match status" value="1"/>
</dbReference>
<accession>A0A512INI3</accession>
<keyword evidence="5" id="KW-0378">Hydrolase</keyword>
<proteinExistence type="inferred from homology"/>
<evidence type="ECO:0000256" key="4">
    <source>
        <dbReference type="ARBA" id="ARBA00022729"/>
    </source>
</evidence>
<dbReference type="SMART" id="SM01217">
    <property type="entry name" value="Fn3_like"/>
    <property type="match status" value="1"/>
</dbReference>
<reference evidence="10 11" key="1">
    <citation type="submission" date="2019-07" db="EMBL/GenBank/DDBJ databases">
        <title>Whole genome shotgun sequence of Methylobacterium haplocladii NBRC 107714.</title>
        <authorList>
            <person name="Hosoyama A."/>
            <person name="Uohara A."/>
            <person name="Ohji S."/>
            <person name="Ichikawa N."/>
        </authorList>
    </citation>
    <scope>NUCLEOTIDE SEQUENCE [LARGE SCALE GENOMIC DNA]</scope>
    <source>
        <strain evidence="10 11">NBRC 107714</strain>
    </source>
</reference>
<dbReference type="InterPro" id="IPR036881">
    <property type="entry name" value="Glyco_hydro_3_C_sf"/>
</dbReference>
<dbReference type="Gene3D" id="2.60.40.10">
    <property type="entry name" value="Immunoglobulins"/>
    <property type="match status" value="1"/>
</dbReference>
<evidence type="ECO:0000256" key="1">
    <source>
        <dbReference type="ARBA" id="ARBA00000448"/>
    </source>
</evidence>
<comment type="similarity">
    <text evidence="2">Belongs to the glycosyl hydrolase 3 family.</text>
</comment>
<dbReference type="AlphaFoldDB" id="A0A512INI3"/>
<feature type="signal peptide" evidence="8">
    <location>
        <begin position="1"/>
        <end position="26"/>
    </location>
</feature>
<dbReference type="InterPro" id="IPR051915">
    <property type="entry name" value="Cellulose_Degrad_GH3"/>
</dbReference>
<evidence type="ECO:0000256" key="2">
    <source>
        <dbReference type="ARBA" id="ARBA00005336"/>
    </source>
</evidence>
<gene>
    <name evidence="10" type="ORF">MHA02_16000</name>
</gene>
<dbReference type="GO" id="GO:0008422">
    <property type="term" value="F:beta-glucosidase activity"/>
    <property type="evidence" value="ECO:0007669"/>
    <property type="project" value="UniProtKB-EC"/>
</dbReference>
<dbReference type="InterPro" id="IPR002772">
    <property type="entry name" value="Glyco_hydro_3_C"/>
</dbReference>
<sequence length="747" mass="79998">MTMRGKAARFGGRVLASVLLAGCSMAARSETVDDRVEALLAKMTLEEKAGQLNLVSLEPGFDPESVRRGEVGAVINFSNQNLASNIDGYARTSRLGIPLLISLDIVHGYRTVFPLPIGMAASFDPDLVRRASAAAARETLAAGINWSFSPMADVARDLRWGRVVEGLGEDTWLTGQLAAAQVEGFRDGGVASTLKHFAGYSAVYGGRDYDVTWVSPTELYDTHLPPFRAGIRAGADSVMTALTALNAVPTTADGHLMTQILRREMGFKGVVIADWEAVASLIKHGVARDGAEATRKAVAAGVDMDMTSGLFVKHLPEEVRAGRISQASVDESVRRVLRLKFGLGLFDRPVLDPATAEGRLLTPETRAVARETARASFVLLKNDRNLLPIDPRTVKRIALVGPFADAKWDQVGPHEGNGQVDDVISIRTGLTERAAKAGIALDYAAGCDRICSERADFPKAIEAAKAADLVVAVIGEGRDQSGEGSSRAYLGMRGLQQDLVQELAATGKPLLLLVFGGRPVELHEAIDRAQAAMMIWIPGTEGGPAVAETLFGDFDPSGKMPLSWPRTVGQMPLTYDRRAGGRPHIDGARWTLGYNDETISPRFPFGYGLTYTSFAYGDPEVVTPKVGVGDRYEAVLEVRTSVTNTGTRPGRTVAQLYLNQPVASRSRPLRLLKGAVPMVLAPGETAVATFRVPSRDLGFHDTDGTLVVEAGDYRVFVGEDSDAPKSAGFSVETGWRSAPGNVEASSR</sequence>
<dbReference type="Pfam" id="PF14310">
    <property type="entry name" value="Fn3-like"/>
    <property type="match status" value="1"/>
</dbReference>
<evidence type="ECO:0000256" key="7">
    <source>
        <dbReference type="SAM" id="MobiDB-lite"/>
    </source>
</evidence>
<comment type="catalytic activity">
    <reaction evidence="1">
        <text>Hydrolysis of terminal, non-reducing beta-D-glucosyl residues with release of beta-D-glucose.</text>
        <dbReference type="EC" id="3.2.1.21"/>
    </reaction>
</comment>
<dbReference type="PANTHER" id="PTHR30620:SF16">
    <property type="entry name" value="LYSOSOMAL BETA GLUCOSIDASE"/>
    <property type="match status" value="1"/>
</dbReference>
<dbReference type="Pfam" id="PF01915">
    <property type="entry name" value="Glyco_hydro_3_C"/>
    <property type="match status" value="1"/>
</dbReference>
<feature type="chain" id="PRO_5022121507" description="beta-glucosidase" evidence="8">
    <location>
        <begin position="27"/>
        <end position="747"/>
    </location>
</feature>
<dbReference type="EMBL" id="BJZT01000014">
    <property type="protein sequence ID" value="GEO99212.1"/>
    <property type="molecule type" value="Genomic_DNA"/>
</dbReference>
<dbReference type="InterPro" id="IPR017853">
    <property type="entry name" value="GH"/>
</dbReference>
<keyword evidence="4 8" id="KW-0732">Signal</keyword>
<comment type="caution">
    <text evidence="10">The sequence shown here is derived from an EMBL/GenBank/DDBJ whole genome shotgun (WGS) entry which is preliminary data.</text>
</comment>
<dbReference type="InterPro" id="IPR001764">
    <property type="entry name" value="Glyco_hydro_3_N"/>
</dbReference>
<dbReference type="GO" id="GO:0009251">
    <property type="term" value="P:glucan catabolic process"/>
    <property type="evidence" value="ECO:0007669"/>
    <property type="project" value="TreeGrafter"/>
</dbReference>